<keyword evidence="6" id="KW-1185">Reference proteome</keyword>
<dbReference type="GO" id="GO:0030170">
    <property type="term" value="F:pyridoxal phosphate binding"/>
    <property type="evidence" value="ECO:0007669"/>
    <property type="project" value="TreeGrafter"/>
</dbReference>
<dbReference type="GO" id="GO:0008483">
    <property type="term" value="F:transaminase activity"/>
    <property type="evidence" value="ECO:0007669"/>
    <property type="project" value="UniProtKB-KW"/>
</dbReference>
<proteinExistence type="inferred from homology"/>
<comment type="similarity">
    <text evidence="1 4">Belongs to the DegT/DnrJ/EryC1 family.</text>
</comment>
<dbReference type="GO" id="GO:0000271">
    <property type="term" value="P:polysaccharide biosynthetic process"/>
    <property type="evidence" value="ECO:0007669"/>
    <property type="project" value="TreeGrafter"/>
</dbReference>
<comment type="caution">
    <text evidence="5">The sequence shown here is derived from an EMBL/GenBank/DDBJ whole genome shotgun (WGS) entry which is preliminary data.</text>
</comment>
<dbReference type="SUPFAM" id="SSF53383">
    <property type="entry name" value="PLP-dependent transferases"/>
    <property type="match status" value="1"/>
</dbReference>
<keyword evidence="5" id="KW-0032">Aminotransferase</keyword>
<evidence type="ECO:0000256" key="3">
    <source>
        <dbReference type="PIRSR" id="PIRSR000390-2"/>
    </source>
</evidence>
<dbReference type="Gene3D" id="3.40.640.10">
    <property type="entry name" value="Type I PLP-dependent aspartate aminotransferase-like (Major domain)"/>
    <property type="match status" value="1"/>
</dbReference>
<feature type="modified residue" description="N6-(pyridoxal phosphate)lysine" evidence="3">
    <location>
        <position position="183"/>
    </location>
</feature>
<dbReference type="STRING" id="207340.APZ41_012895"/>
<reference evidence="5" key="1">
    <citation type="submission" date="2016-12" db="EMBL/GenBank/DDBJ databases">
        <title>Draft genome sequence of Roseomonas mucosa strain AU37, isolated from a peripheral intravenous catheter.</title>
        <authorList>
            <person name="Choudhury M.A."/>
            <person name="Sidjabat H.E."/>
            <person name="Wailan A.M."/>
            <person name="Zhang L."/>
            <person name="Marsh N.M."/>
            <person name="Rickard C.M."/>
            <person name="Davies M."/>
            <person name="Mcmillan D.J."/>
        </authorList>
    </citation>
    <scope>NUCLEOTIDE SEQUENCE [LARGE SCALE GENOMIC DNA]</scope>
    <source>
        <strain evidence="5">AU37</strain>
    </source>
</reference>
<dbReference type="Gene3D" id="3.90.1150.10">
    <property type="entry name" value="Aspartate Aminotransferase, domain 1"/>
    <property type="match status" value="1"/>
</dbReference>
<accession>A0A1S8D5U0</accession>
<evidence type="ECO:0000256" key="1">
    <source>
        <dbReference type="ARBA" id="ARBA00037999"/>
    </source>
</evidence>
<dbReference type="InterPro" id="IPR015422">
    <property type="entry name" value="PyrdxlP-dep_Trfase_small"/>
</dbReference>
<keyword evidence="5" id="KW-0808">Transferase</keyword>
<evidence type="ECO:0000256" key="2">
    <source>
        <dbReference type="PIRSR" id="PIRSR000390-1"/>
    </source>
</evidence>
<dbReference type="GeneID" id="99631303"/>
<dbReference type="AlphaFoldDB" id="A0A1S8D5U0"/>
<dbReference type="EMBL" id="LLWF02000042">
    <property type="protein sequence ID" value="ONH82765.1"/>
    <property type="molecule type" value="Genomic_DNA"/>
</dbReference>
<protein>
    <submittedName>
        <fullName evidence="5">Nucleotide sugar aminotransferase</fullName>
    </submittedName>
</protein>
<dbReference type="Proteomes" id="UP000054844">
    <property type="component" value="Unassembled WGS sequence"/>
</dbReference>
<dbReference type="PIRSF" id="PIRSF000390">
    <property type="entry name" value="PLP_StrS"/>
    <property type="match status" value="1"/>
</dbReference>
<evidence type="ECO:0000313" key="6">
    <source>
        <dbReference type="Proteomes" id="UP000054844"/>
    </source>
</evidence>
<organism evidence="5 6">
    <name type="scientific">Roseomonas mucosa</name>
    <dbReference type="NCBI Taxonomy" id="207340"/>
    <lineage>
        <taxon>Bacteria</taxon>
        <taxon>Pseudomonadati</taxon>
        <taxon>Pseudomonadota</taxon>
        <taxon>Alphaproteobacteria</taxon>
        <taxon>Acetobacterales</taxon>
        <taxon>Roseomonadaceae</taxon>
        <taxon>Roseomonas</taxon>
    </lineage>
</organism>
<dbReference type="Pfam" id="PF01041">
    <property type="entry name" value="DegT_DnrJ_EryC1"/>
    <property type="match status" value="1"/>
</dbReference>
<evidence type="ECO:0000256" key="4">
    <source>
        <dbReference type="RuleBase" id="RU004508"/>
    </source>
</evidence>
<feature type="active site" description="Proton acceptor" evidence="2">
    <location>
        <position position="183"/>
    </location>
</feature>
<evidence type="ECO:0000313" key="5">
    <source>
        <dbReference type="EMBL" id="ONH82765.1"/>
    </source>
</evidence>
<dbReference type="RefSeq" id="WP_019462095.1">
    <property type="nucleotide sequence ID" value="NZ_AP031463.1"/>
</dbReference>
<sequence length="412" mass="43926">MAPSRLPPRSPWRELPPTAGLPLLWRDLRPGGGAGGMEAALADFLGLEEVLLTCSGTAALMVALRSLMARSSRRRVAVPGFTCPLVAIAIHALGLEVCPCDTLPGTAELDPDSLAPLCDERLLAVLPTHLAGRVAALDAVLALAEGCGAWVIEDAAQALGARAGGVPVGLRGHIGFFSLAVGKGLTLYEGGVLVSRDPILRQGLRDSAAAMLRPDRWMEARRSLELLGYGLLYNPLGLTMAYGRGLRRALCAGDTEAALGDRFPLDVPLHRVGSWRQAVGRRALARLPDFLEATRRQAQGFAARLVPCSGLRVLGDRPGERGTWPVLVLVFDRARDAEAALARLWREGLGVSRLFARALPDYAYLGGIVPDRPCPRARDFAARSLSIGNSLFLRPEEQERILSVLRGGAGSA</sequence>
<dbReference type="OrthoDB" id="9768668at2"/>
<dbReference type="PANTHER" id="PTHR30244:SF34">
    <property type="entry name" value="DTDP-4-AMINO-4,6-DIDEOXYGALACTOSE TRANSAMINASE"/>
    <property type="match status" value="1"/>
</dbReference>
<dbReference type="InterPro" id="IPR000653">
    <property type="entry name" value="DegT/StrS_aminotransferase"/>
</dbReference>
<name>A0A1S8D5U0_9PROT</name>
<dbReference type="InterPro" id="IPR015424">
    <property type="entry name" value="PyrdxlP-dep_Trfase"/>
</dbReference>
<keyword evidence="3 4" id="KW-0663">Pyridoxal phosphate</keyword>
<dbReference type="InterPro" id="IPR015421">
    <property type="entry name" value="PyrdxlP-dep_Trfase_major"/>
</dbReference>
<gene>
    <name evidence="5" type="ORF">APZ41_012895</name>
</gene>
<dbReference type="PANTHER" id="PTHR30244">
    <property type="entry name" value="TRANSAMINASE"/>
    <property type="match status" value="1"/>
</dbReference>